<dbReference type="AlphaFoldDB" id="A0A226DQ77"/>
<sequence>MEATMATTKVENIDLIGDLDKLRMRALMNPFILDKVFSALKDTSSLKASRLVCTTWSDVATGYLGRRGSLLFSSKPTKELASFDHQLAKNVTLYMKCCCYEVCACSSNIHLALPTNFEPVLPKICGSLKTIQFIVGIGFKPRLHDMWLDYQFPNLTRISIFASQIGSEEDDIKLDKFHPLPNLKIISFRILPGYKMFSSTKAGLSLICQKLLNAATNLDELSLQTNFYLDLNKCRKLKKFGFEYQESRDVFTRDVVQFDHFEMDRMLKSCRNSLERLSLNYSTRRWHAIEYIKLNFDFPNLTELKIGASDVFKVDDCLNIIDLPNLTHLFLDTSDSTDLPDIVGTLHLPHDGITSLHVVTIHDGEVGEEDVAKLGKLYPSVTQFKLDLSVEFIPHLDENFDSLKKMFESFGQWGLTSGQISVRHALPPVIGRYREREFDSDIVFAVLEGMKEWKGLSNTCLDFLGDYDNISFKLSDRLRNAVESCSAIRNLATRGYSWY</sequence>
<name>A0A226DQ77_FOLCA</name>
<evidence type="ECO:0000313" key="2">
    <source>
        <dbReference type="Proteomes" id="UP000198287"/>
    </source>
</evidence>
<protein>
    <recommendedName>
        <fullName evidence="3">F-box domain-containing protein</fullName>
    </recommendedName>
</protein>
<evidence type="ECO:0008006" key="3">
    <source>
        <dbReference type="Google" id="ProtNLM"/>
    </source>
</evidence>
<reference evidence="1 2" key="1">
    <citation type="submission" date="2015-12" db="EMBL/GenBank/DDBJ databases">
        <title>The genome of Folsomia candida.</title>
        <authorList>
            <person name="Faddeeva A."/>
            <person name="Derks M.F."/>
            <person name="Anvar Y."/>
            <person name="Smit S."/>
            <person name="Van Straalen N."/>
            <person name="Roelofs D."/>
        </authorList>
    </citation>
    <scope>NUCLEOTIDE SEQUENCE [LARGE SCALE GENOMIC DNA]</scope>
    <source>
        <strain evidence="1 2">VU population</strain>
        <tissue evidence="1">Whole body</tissue>
    </source>
</reference>
<dbReference type="OrthoDB" id="2829216at2759"/>
<organism evidence="1 2">
    <name type="scientific">Folsomia candida</name>
    <name type="common">Springtail</name>
    <dbReference type="NCBI Taxonomy" id="158441"/>
    <lineage>
        <taxon>Eukaryota</taxon>
        <taxon>Metazoa</taxon>
        <taxon>Ecdysozoa</taxon>
        <taxon>Arthropoda</taxon>
        <taxon>Hexapoda</taxon>
        <taxon>Collembola</taxon>
        <taxon>Entomobryomorpha</taxon>
        <taxon>Isotomoidea</taxon>
        <taxon>Isotomidae</taxon>
        <taxon>Proisotominae</taxon>
        <taxon>Folsomia</taxon>
    </lineage>
</organism>
<dbReference type="Gene3D" id="3.80.10.10">
    <property type="entry name" value="Ribonuclease Inhibitor"/>
    <property type="match status" value="1"/>
</dbReference>
<evidence type="ECO:0000313" key="1">
    <source>
        <dbReference type="EMBL" id="OXA47178.1"/>
    </source>
</evidence>
<comment type="caution">
    <text evidence="1">The sequence shown here is derived from an EMBL/GenBank/DDBJ whole genome shotgun (WGS) entry which is preliminary data.</text>
</comment>
<accession>A0A226DQ77</accession>
<dbReference type="SUPFAM" id="SSF52047">
    <property type="entry name" value="RNI-like"/>
    <property type="match status" value="1"/>
</dbReference>
<dbReference type="Proteomes" id="UP000198287">
    <property type="component" value="Unassembled WGS sequence"/>
</dbReference>
<proteinExistence type="predicted"/>
<keyword evidence="2" id="KW-1185">Reference proteome</keyword>
<gene>
    <name evidence="1" type="ORF">Fcan01_18009</name>
</gene>
<dbReference type="EMBL" id="LNIX01000013">
    <property type="protein sequence ID" value="OXA47178.1"/>
    <property type="molecule type" value="Genomic_DNA"/>
</dbReference>
<dbReference type="InterPro" id="IPR032675">
    <property type="entry name" value="LRR_dom_sf"/>
</dbReference>